<feature type="transmembrane region" description="Helical" evidence="1">
    <location>
        <begin position="33"/>
        <end position="52"/>
    </location>
</feature>
<dbReference type="RefSeq" id="WP_211874269.1">
    <property type="nucleotide sequence ID" value="NZ_JAAEDH010000010.1"/>
</dbReference>
<organism evidence="2 3">
    <name type="scientific">Plastoroseomonas arctica</name>
    <dbReference type="NCBI Taxonomy" id="1509237"/>
    <lineage>
        <taxon>Bacteria</taxon>
        <taxon>Pseudomonadati</taxon>
        <taxon>Pseudomonadota</taxon>
        <taxon>Alphaproteobacteria</taxon>
        <taxon>Acetobacterales</taxon>
        <taxon>Acetobacteraceae</taxon>
        <taxon>Plastoroseomonas</taxon>
    </lineage>
</organism>
<name>A0AAF1K3Z7_9PROT</name>
<protein>
    <submittedName>
        <fullName evidence="2">Uncharacterized protein</fullName>
    </submittedName>
</protein>
<feature type="transmembrane region" description="Helical" evidence="1">
    <location>
        <begin position="6"/>
        <end position="26"/>
    </location>
</feature>
<keyword evidence="1" id="KW-1133">Transmembrane helix</keyword>
<reference evidence="2" key="1">
    <citation type="submission" date="2020-01" db="EMBL/GenBank/DDBJ databases">
        <authorList>
            <person name="Rat A."/>
        </authorList>
    </citation>
    <scope>NUCLEOTIDE SEQUENCE</scope>
    <source>
        <strain evidence="2">LMG 28251</strain>
    </source>
</reference>
<proteinExistence type="predicted"/>
<comment type="caution">
    <text evidence="2">The sequence shown here is derived from an EMBL/GenBank/DDBJ whole genome shotgun (WGS) entry which is preliminary data.</text>
</comment>
<keyword evidence="3" id="KW-1185">Reference proteome</keyword>
<sequence length="54" mass="5971">MLRVVLLWPLAPALLYLLIVGSLVLLDAEHVTLRAFFLSFLMCGLMLVLPCLGT</sequence>
<keyword evidence="1" id="KW-0812">Transmembrane</keyword>
<dbReference type="EMBL" id="JAAEDH010000010">
    <property type="protein sequence ID" value="MBR0655430.1"/>
    <property type="molecule type" value="Genomic_DNA"/>
</dbReference>
<gene>
    <name evidence="2" type="ORF">GXW79_10070</name>
</gene>
<evidence type="ECO:0000313" key="3">
    <source>
        <dbReference type="Proteomes" id="UP001196068"/>
    </source>
</evidence>
<evidence type="ECO:0000256" key="1">
    <source>
        <dbReference type="SAM" id="Phobius"/>
    </source>
</evidence>
<accession>A0AAF1K3Z7</accession>
<reference evidence="2" key="2">
    <citation type="journal article" date="2021" name="Syst. Appl. Microbiol.">
        <title>Roseomonas hellenica sp. nov., isolated from roots of wild-growing Alkanna tinctoria.</title>
        <authorList>
            <person name="Rat A."/>
            <person name="Naranjo H.D."/>
            <person name="Lebbe L."/>
            <person name="Cnockaert M."/>
            <person name="Krigas N."/>
            <person name="Grigoriadou K."/>
            <person name="Maloupa E."/>
            <person name="Willems A."/>
        </authorList>
    </citation>
    <scope>NUCLEOTIDE SEQUENCE</scope>
    <source>
        <strain evidence="2">LMG 28251</strain>
    </source>
</reference>
<evidence type="ECO:0000313" key="2">
    <source>
        <dbReference type="EMBL" id="MBR0655430.1"/>
    </source>
</evidence>
<dbReference type="AlphaFoldDB" id="A0AAF1K3Z7"/>
<dbReference type="Proteomes" id="UP001196068">
    <property type="component" value="Unassembled WGS sequence"/>
</dbReference>
<keyword evidence="1" id="KW-0472">Membrane</keyword>